<dbReference type="CDD" id="cd17039">
    <property type="entry name" value="Ubl_ubiquitin_like"/>
    <property type="match status" value="1"/>
</dbReference>
<dbReference type="InterPro" id="IPR044571">
    <property type="entry name" value="P4KG1-8"/>
</dbReference>
<dbReference type="GO" id="GO:0005524">
    <property type="term" value="F:ATP binding"/>
    <property type="evidence" value="ECO:0007669"/>
    <property type="project" value="UniProtKB-KW"/>
</dbReference>
<evidence type="ECO:0000259" key="8">
    <source>
        <dbReference type="PROSITE" id="PS50290"/>
    </source>
</evidence>
<dbReference type="PANTHER" id="PTHR45800:SF4">
    <property type="entry name" value="PHOSPHATIDYLINOSITOL 4-KINASE GAMMA 3"/>
    <property type="match status" value="1"/>
</dbReference>
<proteinExistence type="inferred from homology"/>
<sequence length="616" mass="68906">MATSGVVLSPVKEDCLFSPRCRHGRDATPLDAIQIFLSMAGSGIHMRVLPWDTIASVKMKIQACKGFYVKQQRLVYEGRELARNDSLIKDYGVTDGKVLHLVIPRSDLLAVTVKTVNGKEYGFQLERSSSIRDLKHRIAQKECSLSLDEQELVLKGKQLEDQRLVDDLSLSKNDIIHLFVRQNAKIRTRSNRTYLELSVDTPPERNQQHHDIQSDDIAEKMSSVQLAVRPPKLSPEKRSNYRDSLIEYQTLVRGLPRSRYLLEPVTASSRHKLSPTLQEMIKDMREGLERGQCPIMSKEGSGGAYFMHGPTGTKYVGVFKPIDEEPMAVNNPRGLPISLNGEGLKKGTRVGEGAYREIAAYILDHPLSGPRSLVDDEIGFAGVPPTMMIRCSHSAFHLAAGFDRSGLEPKMGSLQKFVESYSNCEDMGPAAFPVDAVHKITVLDLRLANADRHGGNILVCKEGGESSISLVPIDHGYCLPENFEDCTFEWLYWPQARQPYKYETLKYIESLDADKDIELLKFHGWNLSHECSRVLRVSTMLLKKGAAAGLTPYEIALIMCRESLNKPSDIENILEEAQEAVLPASSEATFLEVVSQIMDRYLANIRPSIPHDSVAN</sequence>
<dbReference type="GO" id="GO:0004430">
    <property type="term" value="F:1-phosphatidylinositol 4-kinase activity"/>
    <property type="evidence" value="ECO:0007669"/>
    <property type="project" value="UniProtKB-EC"/>
</dbReference>
<dbReference type="PANTHER" id="PTHR45800">
    <property type="entry name" value="PHOSPHATIDYLINOSITOL 4-KINASE GAMMA"/>
    <property type="match status" value="1"/>
</dbReference>
<feature type="domain" description="Ubiquitin-like" evidence="7">
    <location>
        <begin position="109"/>
        <end position="185"/>
    </location>
</feature>
<dbReference type="InterPro" id="IPR000403">
    <property type="entry name" value="PI3/4_kinase_cat_dom"/>
</dbReference>
<keyword evidence="4" id="KW-0547">Nucleotide-binding</keyword>
<feature type="domain" description="Ubiquitin-like" evidence="7">
    <location>
        <begin position="33"/>
        <end position="103"/>
    </location>
</feature>
<dbReference type="InterPro" id="IPR029071">
    <property type="entry name" value="Ubiquitin-like_domsf"/>
</dbReference>
<accession>A0A0D6R6K6</accession>
<protein>
    <recommendedName>
        <fullName evidence="2">1-phosphatidylinositol 4-kinase</fullName>
        <ecNumber evidence="2">2.7.1.67</ecNumber>
    </recommendedName>
</protein>
<dbReference type="Pfam" id="PF00454">
    <property type="entry name" value="PI3_PI4_kinase"/>
    <property type="match status" value="1"/>
</dbReference>
<dbReference type="SMART" id="SM00213">
    <property type="entry name" value="UBQ"/>
    <property type="match status" value="2"/>
</dbReference>
<keyword evidence="6" id="KW-0067">ATP-binding</keyword>
<evidence type="ECO:0000259" key="7">
    <source>
        <dbReference type="PROSITE" id="PS50053"/>
    </source>
</evidence>
<dbReference type="Pfam" id="PF00240">
    <property type="entry name" value="ubiquitin"/>
    <property type="match status" value="2"/>
</dbReference>
<dbReference type="AlphaFoldDB" id="A0A0D6R6K6"/>
<evidence type="ECO:0000313" key="9">
    <source>
        <dbReference type="EMBL" id="JAG98366.1"/>
    </source>
</evidence>
<organism evidence="9">
    <name type="scientific">Araucaria cunninghamii</name>
    <name type="common">Hoop pine</name>
    <name type="synonym">Moreton Bay pine</name>
    <dbReference type="NCBI Taxonomy" id="56994"/>
    <lineage>
        <taxon>Eukaryota</taxon>
        <taxon>Viridiplantae</taxon>
        <taxon>Streptophyta</taxon>
        <taxon>Embryophyta</taxon>
        <taxon>Tracheophyta</taxon>
        <taxon>Spermatophyta</taxon>
        <taxon>Pinopsida</taxon>
        <taxon>Pinidae</taxon>
        <taxon>Conifers II</taxon>
        <taxon>Araucariales</taxon>
        <taxon>Araucariaceae</taxon>
        <taxon>Araucaria</taxon>
    </lineage>
</organism>
<dbReference type="InterPro" id="IPR000626">
    <property type="entry name" value="Ubiquitin-like_dom"/>
</dbReference>
<evidence type="ECO:0000256" key="6">
    <source>
        <dbReference type="ARBA" id="ARBA00022840"/>
    </source>
</evidence>
<dbReference type="EMBL" id="GCKF01026125">
    <property type="protein sequence ID" value="JAG98366.1"/>
    <property type="molecule type" value="Transcribed_RNA"/>
</dbReference>
<keyword evidence="3" id="KW-0808">Transferase</keyword>
<dbReference type="SUPFAM" id="SSF54236">
    <property type="entry name" value="Ubiquitin-like"/>
    <property type="match status" value="2"/>
</dbReference>
<dbReference type="Gene3D" id="3.10.20.90">
    <property type="entry name" value="Phosphatidylinositol 3-kinase Catalytic Subunit, Chain A, domain 1"/>
    <property type="match status" value="2"/>
</dbReference>
<feature type="domain" description="PI3K/PI4K catalytic" evidence="8">
    <location>
        <begin position="291"/>
        <end position="589"/>
    </location>
</feature>
<dbReference type="PROSITE" id="PS50290">
    <property type="entry name" value="PI3_4_KINASE_3"/>
    <property type="match status" value="1"/>
</dbReference>
<dbReference type="EC" id="2.7.1.67" evidence="2"/>
<evidence type="ECO:0000256" key="4">
    <source>
        <dbReference type="ARBA" id="ARBA00022741"/>
    </source>
</evidence>
<name>A0A0D6R6K6_ARACU</name>
<evidence type="ECO:0000256" key="1">
    <source>
        <dbReference type="ARBA" id="ARBA00008941"/>
    </source>
</evidence>
<evidence type="ECO:0000256" key="5">
    <source>
        <dbReference type="ARBA" id="ARBA00022777"/>
    </source>
</evidence>
<dbReference type="PROSITE" id="PS50053">
    <property type="entry name" value="UBIQUITIN_2"/>
    <property type="match status" value="2"/>
</dbReference>
<dbReference type="InterPro" id="IPR011009">
    <property type="entry name" value="Kinase-like_dom_sf"/>
</dbReference>
<evidence type="ECO:0000256" key="3">
    <source>
        <dbReference type="ARBA" id="ARBA00022679"/>
    </source>
</evidence>
<reference evidence="9" key="1">
    <citation type="submission" date="2015-03" db="EMBL/GenBank/DDBJ databases">
        <title>A transcriptome of Araucaria cunninghamii, an australian fine timber species.</title>
        <authorList>
            <person name="Jing Yi C.J.Y."/>
            <person name="Yin San L.Y.S."/>
            <person name="Abdul Karim S.S."/>
            <person name="Wan Azmi N.N."/>
            <person name="Hercus R.R."/>
            <person name="Croft L.L."/>
        </authorList>
    </citation>
    <scope>NUCLEOTIDE SEQUENCE</scope>
    <source>
        <strain evidence="9">MI0301</strain>
        <tissue evidence="9">Leaf</tissue>
    </source>
</reference>
<dbReference type="SUPFAM" id="SSF56112">
    <property type="entry name" value="Protein kinase-like (PK-like)"/>
    <property type="match status" value="1"/>
</dbReference>
<comment type="similarity">
    <text evidence="1">Belongs to the PI3/PI4-kinase family. Type II PI4K subfamily.</text>
</comment>
<keyword evidence="5" id="KW-0418">Kinase</keyword>
<evidence type="ECO:0000256" key="2">
    <source>
        <dbReference type="ARBA" id="ARBA00012169"/>
    </source>
</evidence>